<reference evidence="3" key="2">
    <citation type="journal article" date="2021" name="PeerJ">
        <title>Extensive microbial diversity within the chicken gut microbiome revealed by metagenomics and culture.</title>
        <authorList>
            <person name="Gilroy R."/>
            <person name="Ravi A."/>
            <person name="Getino M."/>
            <person name="Pursley I."/>
            <person name="Horton D.L."/>
            <person name="Alikhan N.F."/>
            <person name="Baker D."/>
            <person name="Gharbi K."/>
            <person name="Hall N."/>
            <person name="Watson M."/>
            <person name="Adriaenssens E.M."/>
            <person name="Foster-Nyarko E."/>
            <person name="Jarju S."/>
            <person name="Secka A."/>
            <person name="Antonio M."/>
            <person name="Oren A."/>
            <person name="Chaudhuri R.R."/>
            <person name="La Ragione R."/>
            <person name="Hildebrand F."/>
            <person name="Pallen M.J."/>
        </authorList>
    </citation>
    <scope>NUCLEOTIDE SEQUENCE</scope>
    <source>
        <strain evidence="3">CHK195-12923</strain>
    </source>
</reference>
<dbReference type="Pfam" id="PF10544">
    <property type="entry name" value="T5orf172"/>
    <property type="match status" value="1"/>
</dbReference>
<evidence type="ECO:0000259" key="2">
    <source>
        <dbReference type="SMART" id="SM00974"/>
    </source>
</evidence>
<proteinExistence type="predicted"/>
<accession>A0A9D1MII6</accession>
<dbReference type="Proteomes" id="UP000824110">
    <property type="component" value="Unassembled WGS sequence"/>
</dbReference>
<evidence type="ECO:0000313" key="3">
    <source>
        <dbReference type="EMBL" id="HIU61105.1"/>
    </source>
</evidence>
<dbReference type="EMBL" id="DVNE01000003">
    <property type="protein sequence ID" value="HIU61105.1"/>
    <property type="molecule type" value="Genomic_DNA"/>
</dbReference>
<organism evidence="3 4">
    <name type="scientific">Candidatus Coproplasma excrementigallinarum</name>
    <dbReference type="NCBI Taxonomy" id="2840747"/>
    <lineage>
        <taxon>Bacteria</taxon>
        <taxon>Bacillati</taxon>
        <taxon>Bacillota</taxon>
        <taxon>Clostridia</taxon>
        <taxon>Eubacteriales</taxon>
        <taxon>Candidatus Coproplasma</taxon>
    </lineage>
</organism>
<gene>
    <name evidence="3" type="ORF">IAB69_00445</name>
</gene>
<name>A0A9D1MII6_9FIRM</name>
<feature type="domain" description="Bacteriophage T5 Orf172 DNA-binding" evidence="2">
    <location>
        <begin position="160"/>
        <end position="243"/>
    </location>
</feature>
<evidence type="ECO:0000313" key="4">
    <source>
        <dbReference type="Proteomes" id="UP000824110"/>
    </source>
</evidence>
<evidence type="ECO:0000256" key="1">
    <source>
        <dbReference type="SAM" id="Coils"/>
    </source>
</evidence>
<dbReference type="AlphaFoldDB" id="A0A9D1MII6"/>
<reference evidence="3" key="1">
    <citation type="submission" date="2020-10" db="EMBL/GenBank/DDBJ databases">
        <authorList>
            <person name="Gilroy R."/>
        </authorList>
    </citation>
    <scope>NUCLEOTIDE SEQUENCE</scope>
    <source>
        <strain evidence="3">CHK195-12923</strain>
    </source>
</reference>
<protein>
    <submittedName>
        <fullName evidence="3">GIY-YIG nuclease family protein</fullName>
    </submittedName>
</protein>
<feature type="coiled-coil region" evidence="1">
    <location>
        <begin position="57"/>
        <end position="144"/>
    </location>
</feature>
<keyword evidence="1" id="KW-0175">Coiled coil</keyword>
<dbReference type="SMART" id="SM00974">
    <property type="entry name" value="T5orf172"/>
    <property type="match status" value="1"/>
</dbReference>
<dbReference type="InterPro" id="IPR018306">
    <property type="entry name" value="Phage_T5_Orf172_DNA-bd"/>
</dbReference>
<sequence length="288" mass="33526">MKFGGLDKAIDQIKIITAKYSQIATEGNQTIAGTLIRFIGQIEYLFIEAAKIEYEYYIQKEKIKEEQKALREQLRQEALEKRLLEQQQKQVEKEEEKYRNEIEALKTSLINAEAAKVNILNLRIQELEKQLTEVDKKKEEITKLQHGKAGYVYVISNYGSFGDNVFKIGMTRRLEPQDRIDELGSASVPFPFDVHSFIFSDNAPELEYNIHKILNDKRMNKVNYRKEFFKVSLDELEKIVYDLQPTAEFNRTMLAEQYNQTLNIEKGIAKAFEGLSETLDSFEDDEAV</sequence>
<comment type="caution">
    <text evidence="3">The sequence shown here is derived from an EMBL/GenBank/DDBJ whole genome shotgun (WGS) entry which is preliminary data.</text>
</comment>